<evidence type="ECO:0000313" key="17">
    <source>
        <dbReference type="Proteomes" id="UP000049855"/>
    </source>
</evidence>
<dbReference type="SUPFAM" id="SSF54826">
    <property type="entry name" value="Enolase N-terminal domain-like"/>
    <property type="match status" value="1"/>
</dbReference>
<feature type="site" description="Transition state stabilizer" evidence="12">
    <location>
        <position position="195"/>
    </location>
</feature>
<feature type="binding site" evidence="11">
    <location>
        <position position="173"/>
    </location>
    <ligand>
        <name>(2S,3S)-3-methyl-L-aspartate</name>
        <dbReference type="ChEBI" id="CHEBI:58724"/>
    </ligand>
</feature>
<dbReference type="Gene3D" id="3.30.390.10">
    <property type="entry name" value="Enolase-like, N-terminal domain"/>
    <property type="match status" value="1"/>
</dbReference>
<evidence type="ECO:0000259" key="14">
    <source>
        <dbReference type="Pfam" id="PF05034"/>
    </source>
</evidence>
<dbReference type="InterPro" id="IPR029017">
    <property type="entry name" value="Enolase-like_N"/>
</dbReference>
<dbReference type="Proteomes" id="UP000049855">
    <property type="component" value="Unassembled WGS sequence"/>
</dbReference>
<dbReference type="CDD" id="cd03314">
    <property type="entry name" value="MAL"/>
    <property type="match status" value="1"/>
</dbReference>
<dbReference type="NCBIfam" id="TIGR01502">
    <property type="entry name" value="B_methylAsp_ase"/>
    <property type="match status" value="1"/>
</dbReference>
<feature type="binding site" evidence="13">
    <location>
        <position position="239"/>
    </location>
    <ligand>
        <name>Mg(2+)</name>
        <dbReference type="ChEBI" id="CHEBI:18420"/>
    </ligand>
</feature>
<comment type="similarity">
    <text evidence="4">Belongs to the methylaspartate ammonia-lyase family.</text>
</comment>
<evidence type="ECO:0000256" key="9">
    <source>
        <dbReference type="ARBA" id="ARBA00023239"/>
    </source>
</evidence>
<dbReference type="SFLD" id="SFLDF00007">
    <property type="entry name" value="methylaspartate_ammonia-lyase"/>
    <property type="match status" value="1"/>
</dbReference>
<dbReference type="GO" id="GO:0050096">
    <property type="term" value="F:methylaspartate ammonia-lyase activity"/>
    <property type="evidence" value="ECO:0007669"/>
    <property type="project" value="UniProtKB-EC"/>
</dbReference>
<evidence type="ECO:0000313" key="16">
    <source>
        <dbReference type="EMBL" id="CQR72229.1"/>
    </source>
</evidence>
<evidence type="ECO:0000256" key="11">
    <source>
        <dbReference type="PIRSR" id="PIRSR017107-2"/>
    </source>
</evidence>
<comment type="catalytic activity">
    <reaction evidence="1">
        <text>(2S,3S)-3-methyl-L-aspartate = mesaconate + NH4(+)</text>
        <dbReference type="Rhea" id="RHEA:12829"/>
        <dbReference type="ChEBI" id="CHEBI:28938"/>
        <dbReference type="ChEBI" id="CHEBI:36986"/>
        <dbReference type="ChEBI" id="CHEBI:58724"/>
        <dbReference type="EC" id="4.3.1.2"/>
    </reaction>
</comment>
<dbReference type="SUPFAM" id="SSF51604">
    <property type="entry name" value="Enolase C-terminal domain-like"/>
    <property type="match status" value="1"/>
</dbReference>
<dbReference type="GO" id="GO:0046872">
    <property type="term" value="F:metal ion binding"/>
    <property type="evidence" value="ECO:0007669"/>
    <property type="project" value="UniProtKB-KW"/>
</dbReference>
<evidence type="ECO:0000259" key="15">
    <source>
        <dbReference type="Pfam" id="PF07476"/>
    </source>
</evidence>
<feature type="binding site" evidence="11">
    <location>
        <position position="330"/>
    </location>
    <ligand>
        <name>(2S,3S)-3-methyl-L-aspartate</name>
        <dbReference type="ChEBI" id="CHEBI:58724"/>
    </ligand>
</feature>
<feature type="domain" description="Methylaspartate ammonia-lyase N-terminal" evidence="14">
    <location>
        <begin position="1"/>
        <end position="160"/>
    </location>
</feature>
<evidence type="ECO:0000256" key="6">
    <source>
        <dbReference type="ARBA" id="ARBA00012993"/>
    </source>
</evidence>
<gene>
    <name evidence="16" type="ORF">SpAn4DRAFT_2689</name>
</gene>
<protein>
    <recommendedName>
        <fullName evidence="6">methylaspartate ammonia-lyase</fullName>
        <ecNumber evidence="6">4.3.1.2</ecNumber>
    </recommendedName>
</protein>
<organism evidence="16 17">
    <name type="scientific">Sporomusa ovata</name>
    <dbReference type="NCBI Taxonomy" id="2378"/>
    <lineage>
        <taxon>Bacteria</taxon>
        <taxon>Bacillati</taxon>
        <taxon>Bacillota</taxon>
        <taxon>Negativicutes</taxon>
        <taxon>Selenomonadales</taxon>
        <taxon>Sporomusaceae</taxon>
        <taxon>Sporomusa</taxon>
    </lineage>
</organism>
<keyword evidence="8 13" id="KW-0460">Magnesium</keyword>
<dbReference type="UniPathway" id="UPA00561">
    <property type="reaction ID" value="UER00618"/>
</dbReference>
<dbReference type="SFLD" id="SFLDS00001">
    <property type="entry name" value="Enolase"/>
    <property type="match status" value="1"/>
</dbReference>
<evidence type="ECO:0000256" key="13">
    <source>
        <dbReference type="PIRSR" id="PIRSR017107-4"/>
    </source>
</evidence>
<dbReference type="InterPro" id="IPR006395">
    <property type="entry name" value="Me_Asp_am_lyase"/>
</dbReference>
<dbReference type="EC" id="4.3.1.2" evidence="6"/>
<evidence type="ECO:0000256" key="12">
    <source>
        <dbReference type="PIRSR" id="PIRSR017107-3"/>
    </source>
</evidence>
<reference evidence="17" key="1">
    <citation type="submission" date="2015-03" db="EMBL/GenBank/DDBJ databases">
        <authorList>
            <person name="Nijsse Bart"/>
        </authorList>
    </citation>
    <scope>NUCLEOTIDE SEQUENCE [LARGE SCALE GENOMIC DNA]</scope>
</reference>
<dbReference type="PIRSF" id="PIRSF017107">
    <property type="entry name" value="MAL"/>
    <property type="match status" value="1"/>
</dbReference>
<keyword evidence="9 16" id="KW-0456">Lyase</keyword>
<feature type="domain" description="Methylaspartate ammonia-lyase C-terminal" evidence="15">
    <location>
        <begin position="163"/>
        <end position="411"/>
    </location>
</feature>
<dbReference type="EMBL" id="CTRP01000010">
    <property type="protein sequence ID" value="CQR72229.1"/>
    <property type="molecule type" value="Genomic_DNA"/>
</dbReference>
<evidence type="ECO:0000256" key="2">
    <source>
        <dbReference type="ARBA" id="ARBA00001946"/>
    </source>
</evidence>
<dbReference type="RefSeq" id="WP_021166952.1">
    <property type="nucleotide sequence ID" value="NZ_CTRP01000010.1"/>
</dbReference>
<comment type="cofactor">
    <cofactor evidence="2 13">
        <name>Mg(2+)</name>
        <dbReference type="ChEBI" id="CHEBI:18420"/>
    </cofactor>
</comment>
<dbReference type="PANTHER" id="PTHR48073:SF2">
    <property type="entry name" value="O-SUCCINYLBENZOATE SYNTHASE"/>
    <property type="match status" value="1"/>
</dbReference>
<keyword evidence="17" id="KW-1185">Reference proteome</keyword>
<evidence type="ECO:0000256" key="8">
    <source>
        <dbReference type="ARBA" id="ARBA00022842"/>
    </source>
</evidence>
<dbReference type="Pfam" id="PF07476">
    <property type="entry name" value="MAAL_C"/>
    <property type="match status" value="1"/>
</dbReference>
<evidence type="ECO:0000256" key="1">
    <source>
        <dbReference type="ARBA" id="ARBA00000789"/>
    </source>
</evidence>
<dbReference type="PANTHER" id="PTHR48073">
    <property type="entry name" value="O-SUCCINYLBENZOATE SYNTHASE-RELATED"/>
    <property type="match status" value="1"/>
</dbReference>
<dbReference type="InterPro" id="IPR022662">
    <property type="entry name" value="MeAsp_NH4-lyase_C"/>
</dbReference>
<dbReference type="Gene3D" id="3.20.20.120">
    <property type="entry name" value="Enolase-like C-terminal domain"/>
    <property type="match status" value="1"/>
</dbReference>
<dbReference type="GO" id="GO:0019553">
    <property type="term" value="P:L-glutamate catabolic process via L-citramalate"/>
    <property type="evidence" value="ECO:0007669"/>
    <property type="project" value="UniProtKB-UniPathway"/>
</dbReference>
<keyword evidence="7 13" id="KW-0479">Metal-binding</keyword>
<comment type="pathway">
    <text evidence="3">Amino-acid degradation; L-glutamate degradation via mesaconate pathway; acetate and pyruvate from L-glutamate: step 2/4.</text>
</comment>
<evidence type="ECO:0000256" key="5">
    <source>
        <dbReference type="ARBA" id="ARBA00011738"/>
    </source>
</evidence>
<proteinExistence type="inferred from homology"/>
<dbReference type="InterPro" id="IPR036849">
    <property type="entry name" value="Enolase-like_C_sf"/>
</dbReference>
<evidence type="ECO:0000256" key="10">
    <source>
        <dbReference type="PIRSR" id="PIRSR017107-1"/>
    </source>
</evidence>
<dbReference type="AlphaFoldDB" id="A0A0U1KYM0"/>
<evidence type="ECO:0000256" key="7">
    <source>
        <dbReference type="ARBA" id="ARBA00022723"/>
    </source>
</evidence>
<dbReference type="InterPro" id="IPR022665">
    <property type="entry name" value="MeAsp_NH4-lyase_N"/>
</dbReference>
<name>A0A0U1KYM0_9FIRM</name>
<feature type="active site" description="Proton acceptor" evidence="10">
    <location>
        <position position="332"/>
    </location>
</feature>
<dbReference type="Pfam" id="PF05034">
    <property type="entry name" value="MAAL_N"/>
    <property type="match status" value="1"/>
</dbReference>
<evidence type="ECO:0000256" key="4">
    <source>
        <dbReference type="ARBA" id="ARBA00009954"/>
    </source>
</evidence>
<feature type="binding site" evidence="13">
    <location>
        <position position="274"/>
    </location>
    <ligand>
        <name>Mg(2+)</name>
        <dbReference type="ChEBI" id="CHEBI:18420"/>
    </ligand>
</feature>
<sequence>MKILDVVCSKGRTGFYFDDQRAIKAGAGHDGFTYIGKPVTDGFKAVRQAGEAVSVMIIVEDGQIGYGDCAAVQYSGAGGRDPLFLAEDFIPVIEKLIKPRLIGRELNSFKELAEEIDNLNDENGNRIHTALRYGVTQAILDAVAKAKKQLMCEVVADEYKTQVSETGIAIFTQSGDDRYNNVDKMIIKHAEVLPHGLINNVKEKLGENGELLLEYVGWLRDRIMKLKTTPDYAPVLHIDVYGTIGLAFKNDVDRIVEYFRQLEKAAAPLHLRIEGPVDVEEREQQIKVLAEITSRLHKENIKVEIVADEWCNTLQDIKDFADNGAGDMLQIKTPDLGGINNIIEAVLYCQEKGVGAYQGGTCNETNRSAEVCVHVAMATKPAQMLAKPGMGVDEGYMIVYNEMQRILAVRKSRK</sequence>
<accession>A0A0U1KYM0</accession>
<comment type="subunit">
    <text evidence="5">Homodimer.</text>
</comment>
<dbReference type="SFLD" id="SFLDG00151">
    <property type="entry name" value="methylaspartate_ammonia-lyase"/>
    <property type="match status" value="1"/>
</dbReference>
<feature type="binding site" evidence="13">
    <location>
        <position position="308"/>
    </location>
    <ligand>
        <name>Mg(2+)</name>
        <dbReference type="ChEBI" id="CHEBI:18420"/>
    </ligand>
</feature>
<evidence type="ECO:0000256" key="3">
    <source>
        <dbReference type="ARBA" id="ARBA00004675"/>
    </source>
</evidence>